<evidence type="ECO:0000256" key="3">
    <source>
        <dbReference type="SAM" id="Phobius"/>
    </source>
</evidence>
<keyword evidence="2" id="KW-0430">Lectin</keyword>
<evidence type="ECO:0000259" key="5">
    <source>
        <dbReference type="Pfam" id="PF00139"/>
    </source>
</evidence>
<comment type="caution">
    <text evidence="6">The sequence shown here is derived from an EMBL/GenBank/DDBJ whole genome shotgun (WGS) entry which is preliminary data.</text>
</comment>
<dbReference type="GO" id="GO:0030246">
    <property type="term" value="F:carbohydrate binding"/>
    <property type="evidence" value="ECO:0007669"/>
    <property type="project" value="UniProtKB-KW"/>
</dbReference>
<dbReference type="Proteomes" id="UP001415857">
    <property type="component" value="Unassembled WGS sequence"/>
</dbReference>
<dbReference type="Pfam" id="PF00139">
    <property type="entry name" value="Lectin_legB"/>
    <property type="match status" value="1"/>
</dbReference>
<dbReference type="PANTHER" id="PTHR32401">
    <property type="entry name" value="CONCANAVALIN A-LIKE LECTIN FAMILY PROTEIN"/>
    <property type="match status" value="1"/>
</dbReference>
<protein>
    <recommendedName>
        <fullName evidence="5">Legume lectin domain-containing protein</fullName>
    </recommendedName>
</protein>
<gene>
    <name evidence="6" type="ORF">L1049_007772</name>
</gene>
<dbReference type="InterPro" id="IPR013320">
    <property type="entry name" value="ConA-like_dom_sf"/>
</dbReference>
<keyword evidence="3" id="KW-0812">Transmembrane</keyword>
<name>A0AAP0X8N8_LIQFO</name>
<evidence type="ECO:0000256" key="4">
    <source>
        <dbReference type="SAM" id="SignalP"/>
    </source>
</evidence>
<accession>A0AAP0X8N8</accession>
<reference evidence="6 7" key="1">
    <citation type="journal article" date="2024" name="Plant J.">
        <title>Genome sequences and population genomics reveal climatic adaptation and genomic divergence between two closely related sweetgum species.</title>
        <authorList>
            <person name="Xu W.Q."/>
            <person name="Ren C.Q."/>
            <person name="Zhang X.Y."/>
            <person name="Comes H.P."/>
            <person name="Liu X.H."/>
            <person name="Li Y.G."/>
            <person name="Kettle C.J."/>
            <person name="Jalonen R."/>
            <person name="Gaisberger H."/>
            <person name="Ma Y.Z."/>
            <person name="Qiu Y.X."/>
        </authorList>
    </citation>
    <scope>NUCLEOTIDE SEQUENCE [LARGE SCALE GENOMIC DNA]</scope>
    <source>
        <strain evidence="6">Hangzhou</strain>
    </source>
</reference>
<sequence>MASFSILRYVITLTFFILFFETLTADPFPSFSFKGFDKDPNFESNISLFGDAKVANGGSSSWVQLTRSASSSAGRLMYKKPIKLVEGNPSKLVSFSTYFSFSMSPENGDGLAFAIVPIGFPVSVFDGSSFGLSPGLEKRKFGFFAVEFDTYKNAKYGDLNENHVGVDVGSLVSARVKNVSSINIVLNSGNRLHCWIDYEAGSRQLEVRLSKLDNMRPVDPLLIYPIDFSEMWREEEVFVGLSSSSANSSQTCAVYSWSFKLRPVPQWMHSEPLDPRSVGKNTKPASVHKRSACLLRILAALIFGTGCGALGAFIVLFMCSIFGNRRPVVPAEFAVHPVEYEYKKIKVVVDKAIKDGEKVGV</sequence>
<organism evidence="6 7">
    <name type="scientific">Liquidambar formosana</name>
    <name type="common">Formosan gum</name>
    <dbReference type="NCBI Taxonomy" id="63359"/>
    <lineage>
        <taxon>Eukaryota</taxon>
        <taxon>Viridiplantae</taxon>
        <taxon>Streptophyta</taxon>
        <taxon>Embryophyta</taxon>
        <taxon>Tracheophyta</taxon>
        <taxon>Spermatophyta</taxon>
        <taxon>Magnoliopsida</taxon>
        <taxon>eudicotyledons</taxon>
        <taxon>Gunneridae</taxon>
        <taxon>Pentapetalae</taxon>
        <taxon>Saxifragales</taxon>
        <taxon>Altingiaceae</taxon>
        <taxon>Liquidambar</taxon>
    </lineage>
</organism>
<evidence type="ECO:0000313" key="6">
    <source>
        <dbReference type="EMBL" id="KAK9289615.1"/>
    </source>
</evidence>
<keyword evidence="4" id="KW-0732">Signal</keyword>
<dbReference type="EMBL" id="JBBPBK010000002">
    <property type="protein sequence ID" value="KAK9289615.1"/>
    <property type="molecule type" value="Genomic_DNA"/>
</dbReference>
<dbReference type="AlphaFoldDB" id="A0AAP0X8N8"/>
<comment type="similarity">
    <text evidence="1">Belongs to the leguminous lectin family.</text>
</comment>
<proteinExistence type="inferred from homology"/>
<dbReference type="Gene3D" id="2.60.120.200">
    <property type="match status" value="1"/>
</dbReference>
<dbReference type="CDD" id="cd06899">
    <property type="entry name" value="lectin_legume_LecRK_Arcelin_ConA"/>
    <property type="match status" value="1"/>
</dbReference>
<evidence type="ECO:0000256" key="1">
    <source>
        <dbReference type="ARBA" id="ARBA00007606"/>
    </source>
</evidence>
<feature type="domain" description="Legume lectin" evidence="5">
    <location>
        <begin position="30"/>
        <end position="272"/>
    </location>
</feature>
<keyword evidence="7" id="KW-1185">Reference proteome</keyword>
<feature type="transmembrane region" description="Helical" evidence="3">
    <location>
        <begin position="294"/>
        <end position="317"/>
    </location>
</feature>
<keyword evidence="3" id="KW-1133">Transmembrane helix</keyword>
<evidence type="ECO:0000313" key="7">
    <source>
        <dbReference type="Proteomes" id="UP001415857"/>
    </source>
</evidence>
<dbReference type="SUPFAM" id="SSF49899">
    <property type="entry name" value="Concanavalin A-like lectins/glucanases"/>
    <property type="match status" value="1"/>
</dbReference>
<dbReference type="PANTHER" id="PTHR32401:SF16">
    <property type="entry name" value="CONCANAVALIN A-LIKE LECTIN FAMILY PROTEIN"/>
    <property type="match status" value="1"/>
</dbReference>
<dbReference type="InterPro" id="IPR050258">
    <property type="entry name" value="Leguminous_Lectin"/>
</dbReference>
<keyword evidence="3" id="KW-0472">Membrane</keyword>
<dbReference type="InterPro" id="IPR001220">
    <property type="entry name" value="Legume_lectin_dom"/>
</dbReference>
<feature type="chain" id="PRO_5042937347" description="Legume lectin domain-containing protein" evidence="4">
    <location>
        <begin position="26"/>
        <end position="361"/>
    </location>
</feature>
<evidence type="ECO:0000256" key="2">
    <source>
        <dbReference type="ARBA" id="ARBA00022734"/>
    </source>
</evidence>
<feature type="signal peptide" evidence="4">
    <location>
        <begin position="1"/>
        <end position="25"/>
    </location>
</feature>